<reference evidence="7 8" key="1">
    <citation type="submission" date="2014-04" db="EMBL/GenBank/DDBJ databases">
        <authorList>
            <consortium name="DOE Joint Genome Institute"/>
            <person name="Kuo A."/>
            <person name="Tarkka M."/>
            <person name="Buscot F."/>
            <person name="Kohler A."/>
            <person name="Nagy L.G."/>
            <person name="Floudas D."/>
            <person name="Copeland A."/>
            <person name="Barry K.W."/>
            <person name="Cichocki N."/>
            <person name="Veneault-Fourrey C."/>
            <person name="LaButti K."/>
            <person name="Lindquist E.A."/>
            <person name="Lipzen A."/>
            <person name="Lundell T."/>
            <person name="Morin E."/>
            <person name="Murat C."/>
            <person name="Sun H."/>
            <person name="Tunlid A."/>
            <person name="Henrissat B."/>
            <person name="Grigoriev I.V."/>
            <person name="Hibbett D.S."/>
            <person name="Martin F."/>
            <person name="Nordberg H.P."/>
            <person name="Cantor M.N."/>
            <person name="Hua S.X."/>
        </authorList>
    </citation>
    <scope>NUCLEOTIDE SEQUENCE [LARGE SCALE GENOMIC DNA]</scope>
    <source>
        <strain evidence="7 8">F 1598</strain>
    </source>
</reference>
<evidence type="ECO:0000256" key="4">
    <source>
        <dbReference type="SAM" id="Coils"/>
    </source>
</evidence>
<dbReference type="PANTHER" id="PTHR43828:SF3">
    <property type="entry name" value="CHROMO DOMAIN-CONTAINING PROTEIN"/>
    <property type="match status" value="1"/>
</dbReference>
<keyword evidence="1" id="KW-0677">Repeat</keyword>
<reference evidence="8" key="2">
    <citation type="submission" date="2015-01" db="EMBL/GenBank/DDBJ databases">
        <title>Evolutionary Origins and Diversification of the Mycorrhizal Mutualists.</title>
        <authorList>
            <consortium name="DOE Joint Genome Institute"/>
            <consortium name="Mycorrhizal Genomics Consortium"/>
            <person name="Kohler A."/>
            <person name="Kuo A."/>
            <person name="Nagy L.G."/>
            <person name="Floudas D."/>
            <person name="Copeland A."/>
            <person name="Barry K.W."/>
            <person name="Cichocki N."/>
            <person name="Veneault-Fourrey C."/>
            <person name="LaButti K."/>
            <person name="Lindquist E.A."/>
            <person name="Lipzen A."/>
            <person name="Lundell T."/>
            <person name="Morin E."/>
            <person name="Murat C."/>
            <person name="Riley R."/>
            <person name="Ohm R."/>
            <person name="Sun H."/>
            <person name="Tunlid A."/>
            <person name="Henrissat B."/>
            <person name="Grigoriev I.V."/>
            <person name="Hibbett D.S."/>
            <person name="Martin F."/>
        </authorList>
    </citation>
    <scope>NUCLEOTIDE SEQUENCE [LARGE SCALE GENOMIC DNA]</scope>
    <source>
        <strain evidence="8">F 1598</strain>
    </source>
</reference>
<evidence type="ECO:0000313" key="7">
    <source>
        <dbReference type="EMBL" id="KIM90442.1"/>
    </source>
</evidence>
<feature type="repeat" description="ANK" evidence="3">
    <location>
        <begin position="404"/>
        <end position="436"/>
    </location>
</feature>
<dbReference type="FunFam" id="3.10.260.10:FF:000001">
    <property type="entry name" value="APSES transcription factor (MbpA)"/>
    <property type="match status" value="1"/>
</dbReference>
<dbReference type="InParanoid" id="A0A0C3CLA7"/>
<dbReference type="GO" id="GO:0001228">
    <property type="term" value="F:DNA-binding transcription activator activity, RNA polymerase II-specific"/>
    <property type="evidence" value="ECO:0007669"/>
    <property type="project" value="UniProtKB-ARBA"/>
</dbReference>
<dbReference type="AlphaFoldDB" id="A0A0C3CLA7"/>
<feature type="domain" description="HTH APSES-type" evidence="6">
    <location>
        <begin position="16"/>
        <end position="124"/>
    </location>
</feature>
<dbReference type="PROSITE" id="PS50088">
    <property type="entry name" value="ANK_REPEAT"/>
    <property type="match status" value="2"/>
</dbReference>
<dbReference type="SMART" id="SM00248">
    <property type="entry name" value="ANK"/>
    <property type="match status" value="2"/>
</dbReference>
<dbReference type="GO" id="GO:0003677">
    <property type="term" value="F:DNA binding"/>
    <property type="evidence" value="ECO:0007669"/>
    <property type="project" value="InterPro"/>
</dbReference>
<evidence type="ECO:0000256" key="5">
    <source>
        <dbReference type="SAM" id="MobiDB-lite"/>
    </source>
</evidence>
<dbReference type="Gene3D" id="1.25.40.20">
    <property type="entry name" value="Ankyrin repeat-containing domain"/>
    <property type="match status" value="1"/>
</dbReference>
<dbReference type="InterPro" id="IPR002110">
    <property type="entry name" value="Ankyrin_rpt"/>
</dbReference>
<proteinExistence type="predicted"/>
<name>A0A0C3CLA7_PILCF</name>
<dbReference type="PROSITE" id="PS50297">
    <property type="entry name" value="ANK_REP_REGION"/>
    <property type="match status" value="2"/>
</dbReference>
<feature type="coiled-coil region" evidence="4">
    <location>
        <begin position="624"/>
        <end position="675"/>
    </location>
</feature>
<evidence type="ECO:0000313" key="8">
    <source>
        <dbReference type="Proteomes" id="UP000054166"/>
    </source>
</evidence>
<dbReference type="EMBL" id="KN832973">
    <property type="protein sequence ID" value="KIM90442.1"/>
    <property type="molecule type" value="Genomic_DNA"/>
</dbReference>
<dbReference type="SMART" id="SM01252">
    <property type="entry name" value="KilA-N"/>
    <property type="match status" value="1"/>
</dbReference>
<dbReference type="Pfam" id="PF00023">
    <property type="entry name" value="Ank"/>
    <property type="match status" value="2"/>
</dbReference>
<dbReference type="InterPro" id="IPR036887">
    <property type="entry name" value="HTH_APSES_sf"/>
</dbReference>
<evidence type="ECO:0000256" key="1">
    <source>
        <dbReference type="ARBA" id="ARBA00022737"/>
    </source>
</evidence>
<dbReference type="FunCoup" id="A0A0C3CLA7">
    <property type="interactions" value="162"/>
</dbReference>
<feature type="compositionally biased region" description="Low complexity" evidence="5">
    <location>
        <begin position="231"/>
        <end position="243"/>
    </location>
</feature>
<keyword evidence="8" id="KW-1185">Reference proteome</keyword>
<dbReference type="HOGENOM" id="CLU_009666_1_1_1"/>
<dbReference type="STRING" id="765440.A0A0C3CLA7"/>
<evidence type="ECO:0000259" key="6">
    <source>
        <dbReference type="PROSITE" id="PS51299"/>
    </source>
</evidence>
<dbReference type="SUPFAM" id="SSF54616">
    <property type="entry name" value="DNA-binding domain of Mlu1-box binding protein MBP1"/>
    <property type="match status" value="1"/>
</dbReference>
<feature type="compositionally biased region" description="Polar residues" evidence="5">
    <location>
        <begin position="305"/>
        <end position="334"/>
    </location>
</feature>
<evidence type="ECO:0000256" key="2">
    <source>
        <dbReference type="ARBA" id="ARBA00023043"/>
    </source>
</evidence>
<feature type="region of interest" description="Disordered" evidence="5">
    <location>
        <begin position="180"/>
        <end position="335"/>
    </location>
</feature>
<keyword evidence="4" id="KW-0175">Coiled coil</keyword>
<dbReference type="InterPro" id="IPR036770">
    <property type="entry name" value="Ankyrin_rpt-contain_sf"/>
</dbReference>
<dbReference type="InterPro" id="IPR051642">
    <property type="entry name" value="SWI6-like"/>
</dbReference>
<dbReference type="InterPro" id="IPR018004">
    <property type="entry name" value="KilA/APSES_HTH"/>
</dbReference>
<protein>
    <recommendedName>
        <fullName evidence="6">HTH APSES-type domain-containing protein</fullName>
    </recommendedName>
</protein>
<dbReference type="InterPro" id="IPR003163">
    <property type="entry name" value="Tscrpt_reg_HTH_APSES-type"/>
</dbReference>
<evidence type="ECO:0000256" key="3">
    <source>
        <dbReference type="PROSITE-ProRule" id="PRU00023"/>
    </source>
</evidence>
<dbReference type="GO" id="GO:0033309">
    <property type="term" value="C:SBF transcription complex"/>
    <property type="evidence" value="ECO:0007669"/>
    <property type="project" value="TreeGrafter"/>
</dbReference>
<gene>
    <name evidence="7" type="ORF">PILCRDRAFT_812190</name>
</gene>
<dbReference type="Gene3D" id="3.10.260.10">
    <property type="entry name" value="Transcription regulator HTH, APSES-type DNA-binding domain"/>
    <property type="match status" value="1"/>
</dbReference>
<accession>A0A0C3CLA7</accession>
<dbReference type="PANTHER" id="PTHR43828">
    <property type="entry name" value="ASPARAGINASE"/>
    <property type="match status" value="1"/>
</dbReference>
<dbReference type="SUPFAM" id="SSF48403">
    <property type="entry name" value="Ankyrin repeat"/>
    <property type="match status" value="1"/>
</dbReference>
<dbReference type="OrthoDB" id="6718656at2759"/>
<dbReference type="Pfam" id="PF04383">
    <property type="entry name" value="KilA-N"/>
    <property type="match status" value="1"/>
</dbReference>
<dbReference type="Proteomes" id="UP000054166">
    <property type="component" value="Unassembled WGS sequence"/>
</dbReference>
<dbReference type="PROSITE" id="PS51299">
    <property type="entry name" value="HTH_APSES"/>
    <property type="match status" value="1"/>
</dbReference>
<feature type="repeat" description="ANK" evidence="3">
    <location>
        <begin position="524"/>
        <end position="556"/>
    </location>
</feature>
<feature type="compositionally biased region" description="Low complexity" evidence="5">
    <location>
        <begin position="282"/>
        <end position="296"/>
    </location>
</feature>
<dbReference type="GO" id="GO:0030907">
    <property type="term" value="C:MBF transcription complex"/>
    <property type="evidence" value="ECO:0007669"/>
    <property type="project" value="TreeGrafter"/>
</dbReference>
<keyword evidence="2 3" id="KW-0040">ANK repeat</keyword>
<organism evidence="7 8">
    <name type="scientific">Piloderma croceum (strain F 1598)</name>
    <dbReference type="NCBI Taxonomy" id="765440"/>
    <lineage>
        <taxon>Eukaryota</taxon>
        <taxon>Fungi</taxon>
        <taxon>Dikarya</taxon>
        <taxon>Basidiomycota</taxon>
        <taxon>Agaricomycotina</taxon>
        <taxon>Agaricomycetes</taxon>
        <taxon>Agaricomycetidae</taxon>
        <taxon>Atheliales</taxon>
        <taxon>Atheliaceae</taxon>
        <taxon>Piloderma</taxon>
    </lineage>
</organism>
<sequence length="818" mass="88559">MQSTSRTVGSTPPVKIYNAVYSSVQVYECMVRGIAVMRRRGDSYVNATQILKVAGVDKGRRTKILEKEILPGKHEIVQGGYGKYQGTWIPLERGRDIAVQYGVAPLLSPLFDFTPNTNPMGSLQHGNTIGATASPRPLSASSSYSSLGAPGNYIPTGLAPPPIMPGSALRLLNQGRAQGLFTPSTSHLTPGRQAGYASPYASGYPQSPFSSTPPPSQQSLKRARSDADTHSTLTLQQQGSSQSVLDAPADIHMADGSRPPSTAPHINGEEGPSPTKRARTEPSLSHSQSQLQSNLPPAGPDSRTRTATPLNGVSRSSSSLAVTANGKLSSTQQDLDIHNARYASKPTMPRNLDPSAPLKDTRRTAIIASICQRDDPVPVLDLIREISADNSSTAIDVDIILDDQGHTPLHLAASMARQHIVESLISSGADIHRGNYLGETALIRACLATQNTDQQSFHALVAVLHPSIRTLDTSRKSVIHHIVSLAGVKGRVLSARYYLDQIFYWVAEQQAGDFKSLVDLQDEHGDTALNIAARVGNRSLVRTLLDVGANRILPNKLGLRPGDFGVEAEELSGGLRAEDMVAAFRSGPSAPIQKSQDVIADMTGMIQSLSTEFSSEIKAKQDSLDVTQAHLRAATRELSEQRKQIQAWQSRCAELDQVNQRVRNLEKALADEDNFDWTGRTDLSGHDAVKTAGSAFQWRGQNSTMAGLGGSVDLSFNVEAEPPLPTTDTIQSLIRLRRLQLWHTRMEELMQQRLKSLQGASAEKEYQCKKIVALCTGIPIDKVEEMLENLVIAVESEAQIVDIGRVSGFMQKVRDGVI</sequence>